<comment type="caution">
    <text evidence="5">The sequence shown here is derived from an EMBL/GenBank/DDBJ whole genome shotgun (WGS) entry which is preliminary data.</text>
</comment>
<dbReference type="GO" id="GO:0003700">
    <property type="term" value="F:DNA-binding transcription factor activity"/>
    <property type="evidence" value="ECO:0007669"/>
    <property type="project" value="InterPro"/>
</dbReference>
<dbReference type="Gene3D" id="1.10.10.60">
    <property type="entry name" value="Homeodomain-like"/>
    <property type="match status" value="1"/>
</dbReference>
<accession>A0A511NMP8</accession>
<dbReference type="GO" id="GO:0043565">
    <property type="term" value="F:sequence-specific DNA binding"/>
    <property type="evidence" value="ECO:0007669"/>
    <property type="project" value="InterPro"/>
</dbReference>
<dbReference type="InterPro" id="IPR011990">
    <property type="entry name" value="TPR-like_helical_dom_sf"/>
</dbReference>
<evidence type="ECO:0000313" key="6">
    <source>
        <dbReference type="Proteomes" id="UP000321245"/>
    </source>
</evidence>
<dbReference type="InterPro" id="IPR009057">
    <property type="entry name" value="Homeodomain-like_sf"/>
</dbReference>
<organism evidence="5 6">
    <name type="scientific">Empedobacter brevis NBRC 14943 = ATCC 43319</name>
    <dbReference type="NCBI Taxonomy" id="1218108"/>
    <lineage>
        <taxon>Bacteria</taxon>
        <taxon>Pseudomonadati</taxon>
        <taxon>Bacteroidota</taxon>
        <taxon>Flavobacteriia</taxon>
        <taxon>Flavobacteriales</taxon>
        <taxon>Weeksellaceae</taxon>
        <taxon>Empedobacter</taxon>
    </lineage>
</organism>
<reference evidence="5 6" key="1">
    <citation type="submission" date="2019-07" db="EMBL/GenBank/DDBJ databases">
        <title>Whole genome shotgun sequence of Empedobacter brevis NBRC 14943.</title>
        <authorList>
            <person name="Hosoyama A."/>
            <person name="Uohara A."/>
            <person name="Ohji S."/>
            <person name="Ichikawa N."/>
        </authorList>
    </citation>
    <scope>NUCLEOTIDE SEQUENCE [LARGE SCALE GENOMIC DNA]</scope>
    <source>
        <strain evidence="5 6">NBRC 14943</strain>
    </source>
</reference>
<dbReference type="STRING" id="1218108.GCA_000382425_02666"/>
<dbReference type="PROSITE" id="PS01124">
    <property type="entry name" value="HTH_ARAC_FAMILY_2"/>
    <property type="match status" value="1"/>
</dbReference>
<evidence type="ECO:0000256" key="1">
    <source>
        <dbReference type="ARBA" id="ARBA00023015"/>
    </source>
</evidence>
<dbReference type="SUPFAM" id="SSF48452">
    <property type="entry name" value="TPR-like"/>
    <property type="match status" value="1"/>
</dbReference>
<feature type="domain" description="HTH araC/xylS-type" evidence="4">
    <location>
        <begin position="397"/>
        <end position="501"/>
    </location>
</feature>
<keyword evidence="6" id="KW-1185">Reference proteome</keyword>
<keyword evidence="3" id="KW-0472">Membrane</keyword>
<sequence length="508" mass="59470">MGSLNSLFGQQGNDFSYLIEKSYYLMYNDPKRSLEFSQDFIQINKTSDNQILYQNNIAKAYILQANFSQAVKSYSNVSEIIKGKRSSFYDLFLKYCLAELYQSLDLYSQSQEIITTTLKENKNLHHEKNELIKAKLYRIKAINNGILKNYNEAFYDLKQSNSFLNTNNLQSEILRIENEIYRGTLLLNTKKYTEADQLYTALLKNKIILKYTYIYASIQEQLARVKFLQQKPKESITLVQSGLHKIENKGFEKLNLDMYKLLSEAYLADNNIEEYRKYDLLYNESEDNITKDKRLAISYLVTVLESVNQEEIKFSKKEYSEKLYTFIISISLLILFLSIVFYFMKKREKELDKQFLFFEKFSIKSTASNNRKFSPSTLDNLKSKPLLSSETENILLDKLKLFEESEMYLSKQMSLSALAVNLDTNIKYLSEIIKNSKNKKFNAYINDLRIQYIINKLKTDSVYLNYKVSYLAEVTGFSSHSAFTAVFKSITGMSPNDFIKQINEQKNN</sequence>
<feature type="transmembrane region" description="Helical" evidence="3">
    <location>
        <begin position="323"/>
        <end position="344"/>
    </location>
</feature>
<dbReference type="Proteomes" id="UP000321245">
    <property type="component" value="Unassembled WGS sequence"/>
</dbReference>
<evidence type="ECO:0000259" key="4">
    <source>
        <dbReference type="PROSITE" id="PS01124"/>
    </source>
</evidence>
<dbReference type="InterPro" id="IPR018060">
    <property type="entry name" value="HTH_AraC"/>
</dbReference>
<protein>
    <recommendedName>
        <fullName evidence="4">HTH araC/xylS-type domain-containing protein</fullName>
    </recommendedName>
</protein>
<dbReference type="SMART" id="SM00342">
    <property type="entry name" value="HTH_ARAC"/>
    <property type="match status" value="1"/>
</dbReference>
<gene>
    <name evidence="5" type="ORF">EB1_32810</name>
</gene>
<dbReference type="SUPFAM" id="SSF46689">
    <property type="entry name" value="Homeodomain-like"/>
    <property type="match status" value="1"/>
</dbReference>
<keyword evidence="3" id="KW-1133">Transmembrane helix</keyword>
<name>A0A511NMP8_9FLAO</name>
<keyword evidence="2" id="KW-0804">Transcription</keyword>
<dbReference type="EMBL" id="BJXC01000032">
    <property type="protein sequence ID" value="GEM53491.1"/>
    <property type="molecule type" value="Genomic_DNA"/>
</dbReference>
<dbReference type="Pfam" id="PF12833">
    <property type="entry name" value="HTH_18"/>
    <property type="match status" value="1"/>
</dbReference>
<dbReference type="AlphaFoldDB" id="A0A511NMP8"/>
<keyword evidence="3" id="KW-0812">Transmembrane</keyword>
<evidence type="ECO:0000313" key="5">
    <source>
        <dbReference type="EMBL" id="GEM53491.1"/>
    </source>
</evidence>
<keyword evidence="1" id="KW-0805">Transcription regulation</keyword>
<proteinExistence type="predicted"/>
<evidence type="ECO:0000256" key="3">
    <source>
        <dbReference type="SAM" id="Phobius"/>
    </source>
</evidence>
<evidence type="ECO:0000256" key="2">
    <source>
        <dbReference type="ARBA" id="ARBA00023163"/>
    </source>
</evidence>